<accession>G0PHB3</accession>
<dbReference type="Proteomes" id="UP000008068">
    <property type="component" value="Unassembled WGS sequence"/>
</dbReference>
<evidence type="ECO:0000313" key="3">
    <source>
        <dbReference type="Proteomes" id="UP000008068"/>
    </source>
</evidence>
<proteinExistence type="predicted"/>
<keyword evidence="3" id="KW-1185">Reference proteome</keyword>
<feature type="compositionally biased region" description="Acidic residues" evidence="1">
    <location>
        <begin position="58"/>
        <end position="77"/>
    </location>
</feature>
<dbReference type="HOGENOM" id="CLU_1908529_0_0_1"/>
<dbReference type="EMBL" id="GL380471">
    <property type="protein sequence ID" value="EGT56211.1"/>
    <property type="molecule type" value="Genomic_DNA"/>
</dbReference>
<reference evidence="3" key="1">
    <citation type="submission" date="2011-07" db="EMBL/GenBank/DDBJ databases">
        <authorList>
            <consortium name="Caenorhabditis brenneri Sequencing and Analysis Consortium"/>
            <person name="Wilson R.K."/>
        </authorList>
    </citation>
    <scope>NUCLEOTIDE SEQUENCE [LARGE SCALE GENOMIC DNA]</scope>
    <source>
        <strain evidence="3">PB2801</strain>
    </source>
</reference>
<sequence length="133" mass="15122">MCRLPASLYNPGNYQDQLGIEDVTRNLFGFGEEFVVVVLEPVEIAEDGGVQREMIENREDEGDVSEEDETDLDDAEGLDAAHMEVDIQNGEDPYDGDVEESDSDDEEDRDGRMERLEREYGQLHINVDFSDEE</sequence>
<feature type="region of interest" description="Disordered" evidence="1">
    <location>
        <begin position="49"/>
        <end position="133"/>
    </location>
</feature>
<evidence type="ECO:0000256" key="1">
    <source>
        <dbReference type="SAM" id="MobiDB-lite"/>
    </source>
</evidence>
<dbReference type="AlphaFoldDB" id="G0PHB3"/>
<evidence type="ECO:0000313" key="2">
    <source>
        <dbReference type="EMBL" id="EGT56211.1"/>
    </source>
</evidence>
<feature type="compositionally biased region" description="Basic and acidic residues" evidence="1">
    <location>
        <begin position="109"/>
        <end position="121"/>
    </location>
</feature>
<dbReference type="InParanoid" id="G0PHB3"/>
<organism evidence="3">
    <name type="scientific">Caenorhabditis brenneri</name>
    <name type="common">Nematode worm</name>
    <dbReference type="NCBI Taxonomy" id="135651"/>
    <lineage>
        <taxon>Eukaryota</taxon>
        <taxon>Metazoa</taxon>
        <taxon>Ecdysozoa</taxon>
        <taxon>Nematoda</taxon>
        <taxon>Chromadorea</taxon>
        <taxon>Rhabditida</taxon>
        <taxon>Rhabditina</taxon>
        <taxon>Rhabditomorpha</taxon>
        <taxon>Rhabditoidea</taxon>
        <taxon>Rhabditidae</taxon>
        <taxon>Peloderinae</taxon>
        <taxon>Caenorhabditis</taxon>
    </lineage>
</organism>
<protein>
    <submittedName>
        <fullName evidence="2">Uncharacterized protein</fullName>
    </submittedName>
</protein>
<gene>
    <name evidence="2" type="ORF">CAEBREN_24576</name>
</gene>
<name>G0PHB3_CAEBE</name>
<feature type="compositionally biased region" description="Acidic residues" evidence="1">
    <location>
        <begin position="92"/>
        <end position="108"/>
    </location>
</feature>